<evidence type="ECO:0000256" key="3">
    <source>
        <dbReference type="ARBA" id="ARBA00022722"/>
    </source>
</evidence>
<name>A0A916JKF5_9FLAO</name>
<dbReference type="Pfam" id="PF18766">
    <property type="entry name" value="SWI2_SNF2"/>
    <property type="match status" value="1"/>
</dbReference>
<dbReference type="GO" id="GO:0009035">
    <property type="term" value="F:type I site-specific deoxyribonuclease activity"/>
    <property type="evidence" value="ECO:0007669"/>
    <property type="project" value="UniProtKB-EC"/>
</dbReference>
<dbReference type="InterPro" id="IPR027417">
    <property type="entry name" value="P-loop_NTPase"/>
</dbReference>
<dbReference type="KEGG" id="ptan:CRYO30217_00425"/>
<dbReference type="NCBIfam" id="TIGR00348">
    <property type="entry name" value="hsdR"/>
    <property type="match status" value="1"/>
</dbReference>
<keyword evidence="9 10" id="KW-0238">DNA-binding</keyword>
<dbReference type="EMBL" id="OU015584">
    <property type="protein sequence ID" value="CAG5077559.1"/>
    <property type="molecule type" value="Genomic_DNA"/>
</dbReference>
<dbReference type="Gene3D" id="3.40.50.300">
    <property type="entry name" value="P-loop containing nucleotide triphosphate hydrolases"/>
    <property type="match status" value="2"/>
</dbReference>
<keyword evidence="6" id="KW-0255">Endonuclease</keyword>
<dbReference type="SMART" id="SM00487">
    <property type="entry name" value="DEXDc"/>
    <property type="match status" value="1"/>
</dbReference>
<dbReference type="AlphaFoldDB" id="A0A916JKF5"/>
<dbReference type="GO" id="GO:0009307">
    <property type="term" value="P:DNA restriction-modification system"/>
    <property type="evidence" value="ECO:0007669"/>
    <property type="project" value="UniProtKB-KW"/>
</dbReference>
<evidence type="ECO:0000256" key="10">
    <source>
        <dbReference type="RuleBase" id="RU364115"/>
    </source>
</evidence>
<dbReference type="InterPro" id="IPR051268">
    <property type="entry name" value="Type-I_R_enzyme_R_subunit"/>
</dbReference>
<comment type="subunit">
    <text evidence="10">The type I restriction/modification system is composed of three polypeptides R, M and S.</text>
</comment>
<feature type="domain" description="Helicase ATP-binding" evidence="11">
    <location>
        <begin position="330"/>
        <end position="492"/>
    </location>
</feature>
<dbReference type="RefSeq" id="WP_258540660.1">
    <property type="nucleotide sequence ID" value="NZ_OU015584.1"/>
</dbReference>
<dbReference type="InterPro" id="IPR055180">
    <property type="entry name" value="HsdR_RecA-like_helicase_dom_2"/>
</dbReference>
<gene>
    <name evidence="12" type="ORF">CRYO30217_00425</name>
</gene>
<evidence type="ECO:0000256" key="8">
    <source>
        <dbReference type="ARBA" id="ARBA00022840"/>
    </source>
</evidence>
<dbReference type="InterPro" id="IPR007409">
    <property type="entry name" value="Restrct_endonuc_type1_HsdR_N"/>
</dbReference>
<evidence type="ECO:0000256" key="7">
    <source>
        <dbReference type="ARBA" id="ARBA00022801"/>
    </source>
</evidence>
<sequence length="1055" mass="122713">MKTPSFLEDHISQIPALQLLIKMGFEYLSPEQLEVERRERLSNVILEDVLEKQLHKINTIDFRGQEYKFSTNNVFHAIQALKDFPLKDGLIITNEKVYELLSLGKSFEETIGGDKKSFTLDYIDWKNPHNNVFHVAEEFPVERSSSHQTRRPDIVLFVNGIPLVVIECKRPDLKSGDNKKPFEQAISQQLRNQHEDEIPGLFIYSQLLLSLATNDAWYGTTGTPAEFWSKWKEQNDDYNELEGLKNTPLNGHWKERLFAGRFKYVRGYFDELEKAHLKITEQDKLLYSLCNKERLLELIYQFTLFDNGTKKVARYQQYFAVKNALHRVRHFEDGKRQGGVIWHTQGSGKSLTMVMLAKAIALEESIRNPRIVLVTDRIDLDDQIYKTFDACDMEPVQAKTGKHLTELIKEDKASIITTLVQKFEAAVKRSKAEDESTEIFVLVDESHRSHYGEANIKMQKAFPNACYIGLTGTPLMKKDKNTAAKFGGIIDKYTIDQAVDDKAVVPLLYEGRHVVQEVNQKTIDTYFDMVSEPLNDYQRADLKKKFSRADQLNEADQKILRTAWDISLHYKENWQGTPYKGQVTAPSKEAALKYKSYLDDIGLITSEVIISPPDTREGHEDIYKKTNDKVQEFWDIMMKKYGTERQYNKSIINSFKNDDHPEVIIVVDKLLTGFDAPRNTVLYICRSLREHTLLQAIARVNRLFEGKDFGYIIDYYGILGDLDKALTTYSSLSEFDEEDLAGTMINVKEEVEKLAERHSHLWDLFKTIENRRDEEAYELLLGEKDVRDDFYDRLSAFARTLKLALSTLEFARDTPEKKINQYKEDVKFFLKLRVSVKQRYSEEIDYKQYEKQIQKLIDTHISSDEVIQVTEQVDIFNQEEFQKEVEKVEGKAARADMIASRTAKTITANMEEDPVFYKKFSKLLQEAIDAFKEKRLSEAEYLKSVTDIMQKVQTRSDDKEPEILKNRDVAKAFYRIVNEEIKATDEKSAEIGIRLDDIINANKIVDWDRKVDIQNRMKQTMEDYLYDLRNEGIELPFDTIDSIIETVMEVALKRY</sequence>
<evidence type="ECO:0000313" key="13">
    <source>
        <dbReference type="Proteomes" id="UP000683507"/>
    </source>
</evidence>
<dbReference type="InterPro" id="IPR040980">
    <property type="entry name" value="SWI2_SNF2"/>
</dbReference>
<evidence type="ECO:0000256" key="2">
    <source>
        <dbReference type="ARBA" id="ARBA00008598"/>
    </source>
</evidence>
<dbReference type="EC" id="3.1.21.3" evidence="10"/>
<keyword evidence="5 10" id="KW-0680">Restriction system</keyword>
<dbReference type="Gene3D" id="3.90.1570.50">
    <property type="match status" value="1"/>
</dbReference>
<organism evidence="12 13">
    <name type="scientific">Parvicella tangerina</name>
    <dbReference type="NCBI Taxonomy" id="2829795"/>
    <lineage>
        <taxon>Bacteria</taxon>
        <taxon>Pseudomonadati</taxon>
        <taxon>Bacteroidota</taxon>
        <taxon>Flavobacteriia</taxon>
        <taxon>Flavobacteriales</taxon>
        <taxon>Parvicellaceae</taxon>
        <taxon>Parvicella</taxon>
    </lineage>
</organism>
<dbReference type="PANTHER" id="PTHR30195">
    <property type="entry name" value="TYPE I SITE-SPECIFIC DEOXYRIBONUCLEASE PROTEIN SUBUNIT M AND R"/>
    <property type="match status" value="1"/>
</dbReference>
<evidence type="ECO:0000313" key="12">
    <source>
        <dbReference type="EMBL" id="CAG5077559.1"/>
    </source>
</evidence>
<dbReference type="Pfam" id="PF22679">
    <property type="entry name" value="T1R_D3-like"/>
    <property type="match status" value="1"/>
</dbReference>
<dbReference type="REBASE" id="502003">
    <property type="entry name" value="Cba30217ORF431P"/>
</dbReference>
<keyword evidence="13" id="KW-1185">Reference proteome</keyword>
<proteinExistence type="inferred from homology"/>
<evidence type="ECO:0000259" key="11">
    <source>
        <dbReference type="PROSITE" id="PS51192"/>
    </source>
</evidence>
<evidence type="ECO:0000256" key="4">
    <source>
        <dbReference type="ARBA" id="ARBA00022741"/>
    </source>
</evidence>
<dbReference type="PANTHER" id="PTHR30195:SF15">
    <property type="entry name" value="TYPE I RESTRICTION ENZYME HINDI ENDONUCLEASE SUBUNIT"/>
    <property type="match status" value="1"/>
</dbReference>
<evidence type="ECO:0000256" key="6">
    <source>
        <dbReference type="ARBA" id="ARBA00022759"/>
    </source>
</evidence>
<dbReference type="Pfam" id="PF04313">
    <property type="entry name" value="HSDR_N"/>
    <property type="match status" value="1"/>
</dbReference>
<accession>A0A916JKF5</accession>
<comment type="similarity">
    <text evidence="2 10">Belongs to the HsdR family.</text>
</comment>
<dbReference type="Pfam" id="PF11867">
    <property type="entry name" value="T1RH-like_C"/>
    <property type="match status" value="1"/>
</dbReference>
<dbReference type="CDD" id="cd22332">
    <property type="entry name" value="HsdR_N"/>
    <property type="match status" value="1"/>
</dbReference>
<keyword evidence="3" id="KW-0540">Nuclease</keyword>
<dbReference type="CDD" id="cd18800">
    <property type="entry name" value="SF2_C_EcoR124I-like"/>
    <property type="match status" value="1"/>
</dbReference>
<evidence type="ECO:0000256" key="1">
    <source>
        <dbReference type="ARBA" id="ARBA00000851"/>
    </source>
</evidence>
<dbReference type="SUPFAM" id="SSF52540">
    <property type="entry name" value="P-loop containing nucleoside triphosphate hydrolases"/>
    <property type="match status" value="1"/>
</dbReference>
<protein>
    <recommendedName>
        <fullName evidence="10">Type I restriction enzyme endonuclease subunit</fullName>
        <shortName evidence="10">R protein</shortName>
        <ecNumber evidence="10">3.1.21.3</ecNumber>
    </recommendedName>
</protein>
<comment type="catalytic activity">
    <reaction evidence="1 10">
        <text>Endonucleolytic cleavage of DNA to give random double-stranded fragments with terminal 5'-phosphates, ATP is simultaneously hydrolyzed.</text>
        <dbReference type="EC" id="3.1.21.3"/>
    </reaction>
</comment>
<dbReference type="PROSITE" id="PS51192">
    <property type="entry name" value="HELICASE_ATP_BIND_1"/>
    <property type="match status" value="1"/>
</dbReference>
<dbReference type="GO" id="GO:0005524">
    <property type="term" value="F:ATP binding"/>
    <property type="evidence" value="ECO:0007669"/>
    <property type="project" value="UniProtKB-KW"/>
</dbReference>
<dbReference type="InterPro" id="IPR004473">
    <property type="entry name" value="Restrct_endonuc_typeI_HsdR"/>
</dbReference>
<evidence type="ECO:0000256" key="9">
    <source>
        <dbReference type="ARBA" id="ARBA00023125"/>
    </source>
</evidence>
<keyword evidence="8 10" id="KW-0067">ATP-binding</keyword>
<dbReference type="InterPro" id="IPR014001">
    <property type="entry name" value="Helicase_ATP-bd"/>
</dbReference>
<dbReference type="InterPro" id="IPR021810">
    <property type="entry name" value="T1RH-like_C"/>
</dbReference>
<keyword evidence="4 10" id="KW-0547">Nucleotide-binding</keyword>
<comment type="function">
    <text evidence="10">Subunit R is required for both nuclease and ATPase activities, but not for modification.</text>
</comment>
<dbReference type="GO" id="GO:0003677">
    <property type="term" value="F:DNA binding"/>
    <property type="evidence" value="ECO:0007669"/>
    <property type="project" value="UniProtKB-KW"/>
</dbReference>
<reference evidence="12" key="1">
    <citation type="submission" date="2021-04" db="EMBL/GenBank/DDBJ databases">
        <authorList>
            <person name="Rodrigo-Torres L."/>
            <person name="Arahal R. D."/>
            <person name="Lucena T."/>
        </authorList>
    </citation>
    <scope>NUCLEOTIDE SEQUENCE</scope>
    <source>
        <strain evidence="12">AS29M-1</strain>
    </source>
</reference>
<dbReference type="Proteomes" id="UP000683507">
    <property type="component" value="Chromosome"/>
</dbReference>
<keyword evidence="7 10" id="KW-0378">Hydrolase</keyword>
<dbReference type="CDD" id="cd18030">
    <property type="entry name" value="DEXHc_RE_I_HsdR"/>
    <property type="match status" value="1"/>
</dbReference>
<evidence type="ECO:0000256" key="5">
    <source>
        <dbReference type="ARBA" id="ARBA00022747"/>
    </source>
</evidence>